<feature type="domain" description="Dicer dsRNA-binding fold" evidence="22">
    <location>
        <begin position="561"/>
        <end position="645"/>
    </location>
</feature>
<dbReference type="GO" id="GO:0005634">
    <property type="term" value="C:nucleus"/>
    <property type="evidence" value="ECO:0007669"/>
    <property type="project" value="UniProtKB-SubCell"/>
</dbReference>
<dbReference type="Gene3D" id="3.40.50.300">
    <property type="entry name" value="P-loop containing nucleotide triphosphate hydrolases"/>
    <property type="match status" value="2"/>
</dbReference>
<dbReference type="Pfam" id="PF03368">
    <property type="entry name" value="Dicer_dimer"/>
    <property type="match status" value="1"/>
</dbReference>
<comment type="subcellular location">
    <subcellularLocation>
        <location evidence="3">Nucleus</location>
    </subcellularLocation>
</comment>
<dbReference type="CDD" id="cd18034">
    <property type="entry name" value="DEXHc_dicer"/>
    <property type="match status" value="1"/>
</dbReference>
<dbReference type="FunFam" id="1.10.1520.10:FF:000013">
    <property type="entry name" value="Endoribonuclease Dicer homolog 2"/>
    <property type="match status" value="1"/>
</dbReference>
<sequence>MEVDRPQELSAEPLSFARSYQLEALEMAIKKNTVVFLETGSGKTLIAIMLLRSFAYHLRKPSPFIAVFLVPQVVLVSQQAKAVEMNTDLKVGTYWGDMGVDFWDAATWKQETEKNEVLVMTPAILLHGLRHSFFSLTMIKVLIFDECHHARGKHPYACILTEFYHRQLDSAKSDIPRIFGMTASPIKSKSGDSEFSFWEKINELETMMNSKVYTCASESVVAQFIPFSTPKFKFYRDWKVQSTLYAQLGDKLQVLKEKHERSLENSDLKESTRDSASKKITKICLALLFCWDELGIWLALKAAESFLCNEFDLCNENGSISWGKLDVLSEKIVKNFSSDAFKAFEACVPSGPGWSIGDNFSASMDAGLLTSKVICLIDSLLEYRDLKDIRCIVFVERVIAAIVLHYLLNELLPKYGSWKSKYIAGNNSRLQSQTRKVQNEIVEEFRKGVVNVIVATSILEEGLDVQSCNLVIRFDPCSTVCSFIQSRGRARMPNSDYLLMLKSGDGATESRLKKYLASGDIMRKESLLHASLPCSPLKCDLNDEEFYCVQSTGAVVTLTSSVELIYFYCSRLPSDCYFKPAPRWDKMTRTLHLPMSCPLPEVVVQRDVDPKILKQIACLQACKQLHEIGALTDNLVPDIVVEEADAQESGKEPYNDEQPCYFPPELVDRCTKNSNTMYYCYLIELKENFSYDFPVHDIVLLVRSELETDIGSFNFDLDVENGSLKVNFKYVGSIHLTPDQVLLCRRFQITVLRVLIDRNLNKLKERFHVEKLVNVMCNVVPRVMLVEYKPKMVLDGRIITYKKYYEERHGIKLCFDHESLLSGRHIFQAQNRLQRCRKQKEKESSNTFVELPPELCSIIMSPISITTFYSFSFVPSIVHRLESLLIAFNLKKMHLDHHCVQNDLIPTMKVLEAITTKKCQEKFHLESLETLGDSFLKYAASQQLFKTYQNQHEGLLSVKKEKIISNAALCKFGCGRKIPGFIRTEPFDPKMWIIPGEKSGSNALNEELLSNNRKIYIRGNRKVKSKRVADVVEALIGAFLSTGGETAALLFMYWMGIEVDFHITPYERHFQVHAEKIINVRRLESLLSYSFHDPSLLVEALTHGSYMLPEIPRCYQRLEFLGDAVLDFLMTLHFYNKYPELSPELLTDMRSASVNNDCYARSAVKFGLHKHILHASQDLHRHIVVTVDSFEKLSSESTFGWESQTTFPKVLGDVIESLAGAILVDSGYNKEIVFQSMMPLLEPLITPETVVFHPAKELNELCQQEHFNMEKPIKSTKKDGASITIMVVADGILFKHTATVADKRIAKKIACKAVLDCLKKHIAMTRAPEVGKR</sequence>
<feature type="domain" description="RNase III" evidence="18">
    <location>
        <begin position="912"/>
        <end position="1044"/>
    </location>
</feature>
<dbReference type="InterPro" id="IPR005034">
    <property type="entry name" value="Dicer_dimerisation"/>
</dbReference>
<dbReference type="GO" id="GO:0005524">
    <property type="term" value="F:ATP binding"/>
    <property type="evidence" value="ECO:0007669"/>
    <property type="project" value="UniProtKB-KW"/>
</dbReference>
<dbReference type="GO" id="GO:0005737">
    <property type="term" value="C:cytoplasm"/>
    <property type="evidence" value="ECO:0007669"/>
    <property type="project" value="TreeGrafter"/>
</dbReference>
<dbReference type="Gene3D" id="3.30.160.380">
    <property type="entry name" value="Dicer dimerisation domain"/>
    <property type="match status" value="1"/>
</dbReference>
<evidence type="ECO:0000256" key="7">
    <source>
        <dbReference type="ARBA" id="ARBA00022741"/>
    </source>
</evidence>
<dbReference type="FunFam" id="1.10.1520.10:FF:000004">
    <property type="entry name" value="Endoribonuclease dicer-like 1"/>
    <property type="match status" value="1"/>
</dbReference>
<keyword evidence="24" id="KW-1185">Reference proteome</keyword>
<evidence type="ECO:0000259" key="20">
    <source>
        <dbReference type="PROSITE" id="PS51192"/>
    </source>
</evidence>
<evidence type="ECO:0000256" key="16">
    <source>
        <dbReference type="ARBA" id="ARBA00035116"/>
    </source>
</evidence>
<dbReference type="GO" id="GO:0010267">
    <property type="term" value="P:ta-siRNA processing"/>
    <property type="evidence" value="ECO:0007669"/>
    <property type="project" value="UniProtKB-ARBA"/>
</dbReference>
<dbReference type="GO" id="GO:0046872">
    <property type="term" value="F:metal ion binding"/>
    <property type="evidence" value="ECO:0007669"/>
    <property type="project" value="UniProtKB-KW"/>
</dbReference>
<dbReference type="Proteomes" id="UP000737018">
    <property type="component" value="Unassembled WGS sequence"/>
</dbReference>
<evidence type="ECO:0000259" key="21">
    <source>
        <dbReference type="PROSITE" id="PS51194"/>
    </source>
</evidence>
<dbReference type="SMART" id="SM00487">
    <property type="entry name" value="DEXDc"/>
    <property type="match status" value="1"/>
</dbReference>
<dbReference type="SMART" id="SM00490">
    <property type="entry name" value="HELICc"/>
    <property type="match status" value="1"/>
</dbReference>
<evidence type="ECO:0000256" key="4">
    <source>
        <dbReference type="ARBA" id="ARBA00022722"/>
    </source>
</evidence>
<evidence type="ECO:0000256" key="13">
    <source>
        <dbReference type="ARBA" id="ARBA00022884"/>
    </source>
</evidence>
<name>A0A8J4RSK7_9ROSI</name>
<dbReference type="PROSITE" id="PS51327">
    <property type="entry name" value="DICER_DSRBF"/>
    <property type="match status" value="1"/>
</dbReference>
<evidence type="ECO:0000256" key="17">
    <source>
        <dbReference type="PROSITE-ProRule" id="PRU00657"/>
    </source>
</evidence>
<feature type="domain" description="RNase III" evidence="18">
    <location>
        <begin position="1080"/>
        <end position="1227"/>
    </location>
</feature>
<dbReference type="InterPro" id="IPR027417">
    <property type="entry name" value="P-loop_NTPase"/>
</dbReference>
<evidence type="ECO:0000313" key="23">
    <source>
        <dbReference type="EMBL" id="KAF3972544.1"/>
    </source>
</evidence>
<feature type="domain" description="Helicase ATP-binding" evidence="20">
    <location>
        <begin position="24"/>
        <end position="203"/>
    </location>
</feature>
<dbReference type="Pfam" id="PF00270">
    <property type="entry name" value="DEAD"/>
    <property type="match status" value="1"/>
</dbReference>
<dbReference type="FunFam" id="3.40.50.300:FF:000705">
    <property type="entry name" value="Endoribonuclease dicer-like protein"/>
    <property type="match status" value="1"/>
</dbReference>
<keyword evidence="14" id="KW-0943">RNA-mediated gene silencing</keyword>
<evidence type="ECO:0000256" key="3">
    <source>
        <dbReference type="ARBA" id="ARBA00004123"/>
    </source>
</evidence>
<dbReference type="InterPro" id="IPR011545">
    <property type="entry name" value="DEAD/DEAH_box_helicase_dom"/>
</dbReference>
<dbReference type="InterPro" id="IPR014001">
    <property type="entry name" value="Helicase_ATP-bd"/>
</dbReference>
<comment type="cofactor">
    <cofactor evidence="1">
        <name>Mn(2+)</name>
        <dbReference type="ChEBI" id="CHEBI:29035"/>
    </cofactor>
</comment>
<keyword evidence="13 17" id="KW-0694">RNA-binding</keyword>
<evidence type="ECO:0000313" key="24">
    <source>
        <dbReference type="Proteomes" id="UP000737018"/>
    </source>
</evidence>
<dbReference type="OrthoDB" id="6513042at2759"/>
<evidence type="ECO:0000256" key="1">
    <source>
        <dbReference type="ARBA" id="ARBA00001936"/>
    </source>
</evidence>
<keyword evidence="11" id="KW-0067">ATP-binding</keyword>
<dbReference type="PROSITE" id="PS00517">
    <property type="entry name" value="RNASE_3_1"/>
    <property type="match status" value="1"/>
</dbReference>
<dbReference type="CDD" id="cd18802">
    <property type="entry name" value="SF2_C_dicer"/>
    <property type="match status" value="1"/>
</dbReference>
<evidence type="ECO:0000256" key="15">
    <source>
        <dbReference type="ARBA" id="ARBA00023242"/>
    </source>
</evidence>
<keyword evidence="12" id="KW-0460">Magnesium</keyword>
<evidence type="ECO:0000256" key="12">
    <source>
        <dbReference type="ARBA" id="ARBA00022842"/>
    </source>
</evidence>
<dbReference type="SMART" id="SM00535">
    <property type="entry name" value="RIBOc"/>
    <property type="match status" value="2"/>
</dbReference>
<evidence type="ECO:0000256" key="8">
    <source>
        <dbReference type="ARBA" id="ARBA00022759"/>
    </source>
</evidence>
<evidence type="ECO:0000259" key="22">
    <source>
        <dbReference type="PROSITE" id="PS51327"/>
    </source>
</evidence>
<keyword evidence="9" id="KW-0378">Hydrolase</keyword>
<dbReference type="PROSITE" id="PS50142">
    <property type="entry name" value="RNASE_3_2"/>
    <property type="match status" value="2"/>
</dbReference>
<evidence type="ECO:0000256" key="5">
    <source>
        <dbReference type="ARBA" id="ARBA00022723"/>
    </source>
</evidence>
<gene>
    <name evidence="23" type="ORF">CMV_003957</name>
</gene>
<dbReference type="Pfam" id="PF00271">
    <property type="entry name" value="Helicase_C"/>
    <property type="match status" value="1"/>
</dbReference>
<keyword evidence="10" id="KW-0347">Helicase</keyword>
<evidence type="ECO:0000256" key="11">
    <source>
        <dbReference type="ARBA" id="ARBA00022840"/>
    </source>
</evidence>
<comment type="cofactor">
    <cofactor evidence="2">
        <name>Mg(2+)</name>
        <dbReference type="ChEBI" id="CHEBI:18420"/>
    </cofactor>
</comment>
<feature type="domain" description="PAZ" evidence="19">
    <location>
        <begin position="738"/>
        <end position="860"/>
    </location>
</feature>
<comment type="caution">
    <text evidence="23">The sequence shown here is derived from an EMBL/GenBank/DDBJ whole genome shotgun (WGS) entry which is preliminary data.</text>
</comment>
<dbReference type="InterPro" id="IPR003100">
    <property type="entry name" value="PAZ_dom"/>
</dbReference>
<dbReference type="Gene3D" id="1.10.1520.10">
    <property type="entry name" value="Ribonuclease III domain"/>
    <property type="match status" value="2"/>
</dbReference>
<dbReference type="PANTHER" id="PTHR14950:SF70">
    <property type="entry name" value="ENDORIBONUCLEASE DICER HOMOLOG 2"/>
    <property type="match status" value="1"/>
</dbReference>
<dbReference type="GO" id="GO:0004386">
    <property type="term" value="F:helicase activity"/>
    <property type="evidence" value="ECO:0007669"/>
    <property type="project" value="UniProtKB-KW"/>
</dbReference>
<feature type="domain" description="Helicase C-terminal" evidence="21">
    <location>
        <begin position="376"/>
        <end position="545"/>
    </location>
</feature>
<dbReference type="PROSITE" id="PS50821">
    <property type="entry name" value="PAZ"/>
    <property type="match status" value="1"/>
</dbReference>
<dbReference type="SUPFAM" id="SSF69065">
    <property type="entry name" value="RNase III domain-like"/>
    <property type="match status" value="2"/>
</dbReference>
<dbReference type="InterPro" id="IPR000999">
    <property type="entry name" value="RNase_III_dom"/>
</dbReference>
<evidence type="ECO:0000256" key="2">
    <source>
        <dbReference type="ARBA" id="ARBA00001946"/>
    </source>
</evidence>
<dbReference type="SUPFAM" id="SSF52540">
    <property type="entry name" value="P-loop containing nucleoside triphosphate hydrolases"/>
    <property type="match status" value="1"/>
</dbReference>
<dbReference type="PROSITE" id="PS51192">
    <property type="entry name" value="HELICASE_ATP_BIND_1"/>
    <property type="match status" value="1"/>
</dbReference>
<accession>A0A8J4RSK7</accession>
<dbReference type="PANTHER" id="PTHR14950">
    <property type="entry name" value="DICER-RELATED"/>
    <property type="match status" value="1"/>
</dbReference>
<keyword evidence="5" id="KW-0479">Metal-binding</keyword>
<evidence type="ECO:0000256" key="14">
    <source>
        <dbReference type="ARBA" id="ARBA00023158"/>
    </source>
</evidence>
<dbReference type="PROSITE" id="PS51194">
    <property type="entry name" value="HELICASE_CTER"/>
    <property type="match status" value="1"/>
</dbReference>
<dbReference type="EMBL" id="JRKL02000322">
    <property type="protein sequence ID" value="KAF3972544.1"/>
    <property type="molecule type" value="Genomic_DNA"/>
</dbReference>
<organism evidence="23 24">
    <name type="scientific">Castanea mollissima</name>
    <name type="common">Chinese chestnut</name>
    <dbReference type="NCBI Taxonomy" id="60419"/>
    <lineage>
        <taxon>Eukaryota</taxon>
        <taxon>Viridiplantae</taxon>
        <taxon>Streptophyta</taxon>
        <taxon>Embryophyta</taxon>
        <taxon>Tracheophyta</taxon>
        <taxon>Spermatophyta</taxon>
        <taxon>Magnoliopsida</taxon>
        <taxon>eudicotyledons</taxon>
        <taxon>Gunneridae</taxon>
        <taxon>Pentapetalae</taxon>
        <taxon>rosids</taxon>
        <taxon>fabids</taxon>
        <taxon>Fagales</taxon>
        <taxon>Fagaceae</taxon>
        <taxon>Castanea</taxon>
    </lineage>
</organism>
<dbReference type="CDD" id="cd00593">
    <property type="entry name" value="RIBOc"/>
    <property type="match status" value="2"/>
</dbReference>
<keyword evidence="4" id="KW-0540">Nuclease</keyword>
<dbReference type="SUPFAM" id="SSF54768">
    <property type="entry name" value="dsRNA-binding domain-like"/>
    <property type="match status" value="1"/>
</dbReference>
<reference evidence="23" key="1">
    <citation type="submission" date="2020-03" db="EMBL/GenBank/DDBJ databases">
        <title>Castanea mollissima Vanexum genome sequencing.</title>
        <authorList>
            <person name="Staton M."/>
        </authorList>
    </citation>
    <scope>NUCLEOTIDE SEQUENCE</scope>
    <source>
        <tissue evidence="23">Leaf</tissue>
    </source>
</reference>
<proteinExistence type="inferred from homology"/>
<dbReference type="Pfam" id="PF00636">
    <property type="entry name" value="Ribonuclease_3"/>
    <property type="match status" value="2"/>
</dbReference>
<evidence type="ECO:0000256" key="9">
    <source>
        <dbReference type="ARBA" id="ARBA00022801"/>
    </source>
</evidence>
<comment type="similarity">
    <text evidence="16 17">Belongs to the helicase family. Dicer subfamily.</text>
</comment>
<keyword evidence="15" id="KW-0539">Nucleus</keyword>
<dbReference type="Gene3D" id="2.170.260.10">
    <property type="entry name" value="paz domain"/>
    <property type="match status" value="1"/>
</dbReference>
<dbReference type="GO" id="GO:0004525">
    <property type="term" value="F:ribonuclease III activity"/>
    <property type="evidence" value="ECO:0007669"/>
    <property type="project" value="InterPro"/>
</dbReference>
<dbReference type="FunFam" id="3.40.50.300:FF:000420">
    <property type="entry name" value="Endoribonuclease dicer-like 1"/>
    <property type="match status" value="1"/>
</dbReference>
<evidence type="ECO:0000259" key="18">
    <source>
        <dbReference type="PROSITE" id="PS50142"/>
    </source>
</evidence>
<evidence type="ECO:0000256" key="6">
    <source>
        <dbReference type="ARBA" id="ARBA00022737"/>
    </source>
</evidence>
<keyword evidence="6" id="KW-0677">Repeat</keyword>
<evidence type="ECO:0000259" key="19">
    <source>
        <dbReference type="PROSITE" id="PS50821"/>
    </source>
</evidence>
<dbReference type="FunFam" id="3.30.160.380:FF:000001">
    <property type="entry name" value="Endoribonuclease dicer-like 1"/>
    <property type="match status" value="1"/>
</dbReference>
<dbReference type="InterPro" id="IPR036389">
    <property type="entry name" value="RNase_III_sf"/>
</dbReference>
<keyword evidence="8" id="KW-0255">Endonuclease</keyword>
<protein>
    <submittedName>
        <fullName evidence="23">Uncharacterized protein</fullName>
    </submittedName>
</protein>
<dbReference type="GO" id="GO:0003723">
    <property type="term" value="F:RNA binding"/>
    <property type="evidence" value="ECO:0007669"/>
    <property type="project" value="UniProtKB-UniRule"/>
</dbReference>
<keyword evidence="7" id="KW-0547">Nucleotide-binding</keyword>
<evidence type="ECO:0000256" key="10">
    <source>
        <dbReference type="ARBA" id="ARBA00022806"/>
    </source>
</evidence>
<dbReference type="InterPro" id="IPR001650">
    <property type="entry name" value="Helicase_C-like"/>
</dbReference>
<dbReference type="InterPro" id="IPR038248">
    <property type="entry name" value="Dicer_dimer_sf"/>
</dbReference>